<dbReference type="EMBL" id="VNIA01000001">
    <property type="protein sequence ID" value="TYQ00207.1"/>
    <property type="molecule type" value="Genomic_DNA"/>
</dbReference>
<dbReference type="InterPro" id="IPR018534">
    <property type="entry name" value="Tet_reg_excision_RteC"/>
</dbReference>
<dbReference type="RefSeq" id="WP_148868974.1">
    <property type="nucleotide sequence ID" value="NZ_VNIA01000001.1"/>
</dbReference>
<protein>
    <submittedName>
        <fullName evidence="1">RteC protein</fullName>
    </submittedName>
</protein>
<dbReference type="AlphaFoldDB" id="A0A5S5DYU5"/>
<dbReference type="Proteomes" id="UP000323136">
    <property type="component" value="Unassembled WGS sequence"/>
</dbReference>
<sequence length="280" mass="33308">MELKKEIEELLRELEYIHQSDAQILKKNCLSIISCRNLLTKFRKKVFKTGFNSVKEEIDFFKRVKQVPLSKLIYYKEIYEFETFLPKESNDKQKEFIKKQLKRYDDFFLTNIDFGQYMQMNHTHFDEYYFTRKPNKDFPIIGFGFFSENIEFNTPKDVTLAQFKAYDLAVKYLKRELKMLSERKRGLTSINEENDLFWTGSYASFVEMTYGIHAMGCLNNGNIDIRKIIDQLGMFLQITGGNYSRTYNELKSRKGSQIKFFEEAGKKLKQKMDDEDGLDS</sequence>
<name>A0A5S5DYU5_9FLAO</name>
<evidence type="ECO:0000313" key="1">
    <source>
        <dbReference type="EMBL" id="TYQ00207.1"/>
    </source>
</evidence>
<gene>
    <name evidence="1" type="ORF">C7447_101817</name>
</gene>
<comment type="caution">
    <text evidence="1">The sequence shown here is derived from an EMBL/GenBank/DDBJ whole genome shotgun (WGS) entry which is preliminary data.</text>
</comment>
<reference evidence="1 2" key="1">
    <citation type="submission" date="2019-07" db="EMBL/GenBank/DDBJ databases">
        <title>Genomic Encyclopedia of Type Strains, Phase IV (KMG-IV): sequencing the most valuable type-strain genomes for metagenomic binning, comparative biology and taxonomic classification.</title>
        <authorList>
            <person name="Goeker M."/>
        </authorList>
    </citation>
    <scope>NUCLEOTIDE SEQUENCE [LARGE SCALE GENOMIC DNA]</scope>
    <source>
        <strain evidence="1 2">DSM 18961</strain>
    </source>
</reference>
<proteinExistence type="predicted"/>
<dbReference type="Pfam" id="PF09357">
    <property type="entry name" value="RteC"/>
    <property type="match status" value="1"/>
</dbReference>
<accession>A0A5S5DYU5</accession>
<evidence type="ECO:0000313" key="2">
    <source>
        <dbReference type="Proteomes" id="UP000323136"/>
    </source>
</evidence>
<organism evidence="1 2">
    <name type="scientific">Tenacibaculum adriaticum</name>
    <dbReference type="NCBI Taxonomy" id="413713"/>
    <lineage>
        <taxon>Bacteria</taxon>
        <taxon>Pseudomonadati</taxon>
        <taxon>Bacteroidota</taxon>
        <taxon>Flavobacteriia</taxon>
        <taxon>Flavobacteriales</taxon>
        <taxon>Flavobacteriaceae</taxon>
        <taxon>Tenacibaculum</taxon>
    </lineage>
</organism>
<dbReference type="OrthoDB" id="790983at2"/>
<keyword evidence="2" id="KW-1185">Reference proteome</keyword>